<dbReference type="Proteomes" id="UP000297737">
    <property type="component" value="Unassembled WGS sequence"/>
</dbReference>
<dbReference type="Pfam" id="PF02470">
    <property type="entry name" value="MlaD"/>
    <property type="match status" value="1"/>
</dbReference>
<dbReference type="EMBL" id="SIHO01000003">
    <property type="protein sequence ID" value="TFU01337.1"/>
    <property type="molecule type" value="Genomic_DNA"/>
</dbReference>
<protein>
    <submittedName>
        <fullName evidence="3">MCE family protein</fullName>
    </submittedName>
</protein>
<evidence type="ECO:0000313" key="3">
    <source>
        <dbReference type="EMBL" id="TFU01337.1"/>
    </source>
</evidence>
<comment type="caution">
    <text evidence="3">The sequence shown here is derived from an EMBL/GenBank/DDBJ whole genome shotgun (WGS) entry which is preliminary data.</text>
</comment>
<dbReference type="PANTHER" id="PTHR36698:SF2">
    <property type="entry name" value="MCE_MLAD DOMAIN-CONTAINING PROTEIN"/>
    <property type="match status" value="1"/>
</dbReference>
<feature type="transmembrane region" description="Helical" evidence="1">
    <location>
        <begin position="6"/>
        <end position="29"/>
    </location>
</feature>
<organism evidence="3 4">
    <name type="scientific">Glacieibacterium arshaanense</name>
    <dbReference type="NCBI Taxonomy" id="2511025"/>
    <lineage>
        <taxon>Bacteria</taxon>
        <taxon>Pseudomonadati</taxon>
        <taxon>Pseudomonadota</taxon>
        <taxon>Alphaproteobacteria</taxon>
        <taxon>Sphingomonadales</taxon>
        <taxon>Sphingosinicellaceae</taxon>
        <taxon>Glacieibacterium</taxon>
    </lineage>
</organism>
<keyword evidence="4" id="KW-1185">Reference proteome</keyword>
<dbReference type="AlphaFoldDB" id="A0A4Y9ELD6"/>
<keyword evidence="1" id="KW-0472">Membrane</keyword>
<dbReference type="OrthoDB" id="9808689at2"/>
<sequence>METRSSYVLVGAVALALTVALFAFVLWIARYSGDDKKVYDILFRQSVSGLAVGSAVAFNGVPVGQIKTIALVPNQPEVVRVRVELGADVPILEGVTAGIEAIGFTGVSQIQLTGAMRGEKPIAEIGPFGAPLIPTRPGALGQLLANAPQLLNRVSELTQHLNEVLSPENQKSLQGILRNTDRLSGSLADRGPEIAASIAELRKTLAAATQAAAAVEKLSNSANVVMSEDARPLITDLRKTVVSANVTLSKLDAVLDAAQPGVDQLSNQIAPDANALLREMREVTSQLGAVAAKLDEDPAGALIGGRRLPDYDPAKAK</sequence>
<evidence type="ECO:0000313" key="4">
    <source>
        <dbReference type="Proteomes" id="UP000297737"/>
    </source>
</evidence>
<evidence type="ECO:0000256" key="1">
    <source>
        <dbReference type="SAM" id="Phobius"/>
    </source>
</evidence>
<keyword evidence="1" id="KW-0812">Transmembrane</keyword>
<accession>A0A4Y9ELD6</accession>
<reference evidence="3 4" key="1">
    <citation type="submission" date="2019-02" db="EMBL/GenBank/DDBJ databases">
        <title>Polymorphobacter sp. isolated from the lake at the Tibet of China.</title>
        <authorList>
            <person name="Li A."/>
        </authorList>
    </citation>
    <scope>NUCLEOTIDE SEQUENCE [LARGE SCALE GENOMIC DNA]</scope>
    <source>
        <strain evidence="3 4">DJ1R-1</strain>
    </source>
</reference>
<keyword evidence="1" id="KW-1133">Transmembrane helix</keyword>
<name>A0A4Y9ELD6_9SPHN</name>
<evidence type="ECO:0000259" key="2">
    <source>
        <dbReference type="Pfam" id="PF02470"/>
    </source>
</evidence>
<dbReference type="RefSeq" id="WP_135246841.1">
    <property type="nucleotide sequence ID" value="NZ_SIHO01000003.1"/>
</dbReference>
<dbReference type="InterPro" id="IPR003399">
    <property type="entry name" value="Mce/MlaD"/>
</dbReference>
<feature type="domain" description="Mce/MlaD" evidence="2">
    <location>
        <begin position="45"/>
        <end position="113"/>
    </location>
</feature>
<dbReference type="PANTHER" id="PTHR36698">
    <property type="entry name" value="BLL5892 PROTEIN"/>
    <property type="match status" value="1"/>
</dbReference>
<gene>
    <name evidence="3" type="ORF">EUV02_13680</name>
</gene>
<proteinExistence type="predicted"/>